<dbReference type="RefSeq" id="WP_093162718.1">
    <property type="nucleotide sequence ID" value="NZ_FNEK01000070.1"/>
</dbReference>
<feature type="binding site" evidence="14">
    <location>
        <position position="281"/>
    </location>
    <ligand>
        <name>sn-glycerol 3-phosphate</name>
        <dbReference type="ChEBI" id="CHEBI:57597"/>
    </ligand>
</feature>
<evidence type="ECO:0000256" key="11">
    <source>
        <dbReference type="ARBA" id="ARBA00066687"/>
    </source>
</evidence>
<keyword evidence="22" id="KW-1185">Reference proteome</keyword>
<dbReference type="NCBIfam" id="NF000942">
    <property type="entry name" value="PRK00094.1-4"/>
    <property type="match status" value="1"/>
</dbReference>
<keyword evidence="5 14" id="KW-0560">Oxidoreductase</keyword>
<reference evidence="21 22" key="1">
    <citation type="submission" date="2016-10" db="EMBL/GenBank/DDBJ databases">
        <authorList>
            <person name="de Groot N.N."/>
        </authorList>
    </citation>
    <scope>NUCLEOTIDE SEQUENCE [LARGE SCALE GENOMIC DNA]</scope>
    <source>
        <strain evidence="21 22">DSM 25294</strain>
    </source>
</reference>
<dbReference type="STRING" id="571298.SAMN04488026_10707"/>
<keyword evidence="6 14" id="KW-0520">NAD</keyword>
<comment type="function">
    <text evidence="14">Catalyzes the reduction of the glycolytic intermediate dihydroxyacetone phosphate (DHAP) to sn-glycerol 3-phosphate (G3P), the key precursor for phospholipid synthesis.</text>
</comment>
<proteinExistence type="inferred from homology"/>
<dbReference type="SUPFAM" id="SSF51735">
    <property type="entry name" value="NAD(P)-binding Rossmann-fold domains"/>
    <property type="match status" value="1"/>
</dbReference>
<dbReference type="GO" id="GO:0005975">
    <property type="term" value="P:carbohydrate metabolic process"/>
    <property type="evidence" value="ECO:0007669"/>
    <property type="project" value="InterPro"/>
</dbReference>
<evidence type="ECO:0000256" key="10">
    <source>
        <dbReference type="ARBA" id="ARBA00052716"/>
    </source>
</evidence>
<evidence type="ECO:0000313" key="21">
    <source>
        <dbReference type="EMBL" id="SDL15669.1"/>
    </source>
</evidence>
<protein>
    <recommendedName>
        <fullName evidence="12 14">Glycerol-3-phosphate dehydrogenase [NAD(P)+]</fullName>
        <ecNumber evidence="11 14">1.1.1.94</ecNumber>
    </recommendedName>
    <alternativeName>
        <fullName evidence="14">NAD(P)(+)-dependent glycerol-3-phosphate dehydrogenase</fullName>
    </alternativeName>
    <alternativeName>
        <fullName evidence="13 14">NAD(P)H-dependent dihydroxyacetone-phosphate reductase</fullName>
    </alternativeName>
</protein>
<dbReference type="HAMAP" id="MF_00394">
    <property type="entry name" value="NAD_Glyc3P_dehydrog"/>
    <property type="match status" value="1"/>
</dbReference>
<dbReference type="FunFam" id="3.40.50.720:FF:000019">
    <property type="entry name" value="Glycerol-3-phosphate dehydrogenase [NAD(P)+]"/>
    <property type="match status" value="1"/>
</dbReference>
<name>A0A1G9HRW8_9RHOB</name>
<keyword evidence="4 14" id="KW-0521">NADP</keyword>
<feature type="binding site" evidence="14">
    <location>
        <position position="306"/>
    </location>
    <ligand>
        <name>NADPH</name>
        <dbReference type="ChEBI" id="CHEBI:57783"/>
    </ligand>
</feature>
<evidence type="ECO:0000256" key="15">
    <source>
        <dbReference type="PIRSR" id="PIRSR000114-1"/>
    </source>
</evidence>
<evidence type="ECO:0000256" key="9">
    <source>
        <dbReference type="ARBA" id="ARBA00023264"/>
    </source>
</evidence>
<dbReference type="AlphaFoldDB" id="A0A1G9HRW8"/>
<dbReference type="GO" id="GO:0005829">
    <property type="term" value="C:cytosol"/>
    <property type="evidence" value="ECO:0007669"/>
    <property type="project" value="TreeGrafter"/>
</dbReference>
<feature type="domain" description="Glycerol-3-phosphate dehydrogenase NAD-dependent C-terminal" evidence="20">
    <location>
        <begin position="205"/>
        <end position="343"/>
    </location>
</feature>
<evidence type="ECO:0000256" key="13">
    <source>
        <dbReference type="ARBA" id="ARBA00080511"/>
    </source>
</evidence>
<keyword evidence="3 14" id="KW-0547">Nucleotide-binding</keyword>
<dbReference type="Pfam" id="PF01210">
    <property type="entry name" value="NAD_Gly3P_dh_N"/>
    <property type="match status" value="1"/>
</dbReference>
<evidence type="ECO:0000256" key="5">
    <source>
        <dbReference type="ARBA" id="ARBA00023002"/>
    </source>
</evidence>
<comment type="catalytic activity">
    <reaction evidence="10">
        <text>sn-glycerol 3-phosphate + NADP(+) = dihydroxyacetone phosphate + NADPH + H(+)</text>
        <dbReference type="Rhea" id="RHEA:11096"/>
        <dbReference type="ChEBI" id="CHEBI:15378"/>
        <dbReference type="ChEBI" id="CHEBI:57597"/>
        <dbReference type="ChEBI" id="CHEBI:57642"/>
        <dbReference type="ChEBI" id="CHEBI:57783"/>
        <dbReference type="ChEBI" id="CHEBI:58349"/>
        <dbReference type="EC" id="1.1.1.94"/>
    </reaction>
    <physiologicalReaction direction="right-to-left" evidence="10">
        <dbReference type="Rhea" id="RHEA:11098"/>
    </physiologicalReaction>
</comment>
<comment type="similarity">
    <text evidence="1 14 18">Belongs to the NAD-dependent glycerol-3-phosphate dehydrogenase family.</text>
</comment>
<feature type="binding site" evidence="17">
    <location>
        <begin position="26"/>
        <end position="31"/>
    </location>
    <ligand>
        <name>NAD(+)</name>
        <dbReference type="ChEBI" id="CHEBI:57540"/>
    </ligand>
</feature>
<dbReference type="EMBL" id="FNEK01000070">
    <property type="protein sequence ID" value="SDL15669.1"/>
    <property type="molecule type" value="Genomic_DNA"/>
</dbReference>
<feature type="binding site" evidence="14">
    <location>
        <position position="124"/>
    </location>
    <ligand>
        <name>sn-glycerol 3-phosphate</name>
        <dbReference type="ChEBI" id="CHEBI:57597"/>
    </ligand>
</feature>
<evidence type="ECO:0000259" key="19">
    <source>
        <dbReference type="Pfam" id="PF01210"/>
    </source>
</evidence>
<dbReference type="EC" id="1.1.1.94" evidence="11 14"/>
<feature type="binding site" evidence="14">
    <location>
        <position position="50"/>
    </location>
    <ligand>
        <name>NADPH</name>
        <dbReference type="ChEBI" id="CHEBI:57783"/>
    </ligand>
</feature>
<comment type="catalytic activity">
    <reaction evidence="14">
        <text>sn-glycerol 3-phosphate + NAD(+) = dihydroxyacetone phosphate + NADH + H(+)</text>
        <dbReference type="Rhea" id="RHEA:11092"/>
        <dbReference type="ChEBI" id="CHEBI:15378"/>
        <dbReference type="ChEBI" id="CHEBI:57540"/>
        <dbReference type="ChEBI" id="CHEBI:57597"/>
        <dbReference type="ChEBI" id="CHEBI:57642"/>
        <dbReference type="ChEBI" id="CHEBI:57945"/>
        <dbReference type="EC" id="1.1.1.94"/>
    </reaction>
</comment>
<keyword evidence="14" id="KW-0963">Cytoplasm</keyword>
<evidence type="ECO:0000256" key="2">
    <source>
        <dbReference type="ARBA" id="ARBA00022516"/>
    </source>
</evidence>
<feature type="binding site" evidence="14">
    <location>
        <position position="280"/>
    </location>
    <ligand>
        <name>NADPH</name>
        <dbReference type="ChEBI" id="CHEBI:57783"/>
    </ligand>
</feature>
<dbReference type="GO" id="GO:0051287">
    <property type="term" value="F:NAD binding"/>
    <property type="evidence" value="ECO:0007669"/>
    <property type="project" value="InterPro"/>
</dbReference>
<dbReference type="Pfam" id="PF07479">
    <property type="entry name" value="NAD_Gly3P_dh_C"/>
    <property type="match status" value="1"/>
</dbReference>
<keyword evidence="9 14" id="KW-1208">Phospholipid metabolism</keyword>
<dbReference type="GO" id="GO:0141153">
    <property type="term" value="F:glycerol-3-phosphate dehydrogenase (NADP+) activity"/>
    <property type="evidence" value="ECO:0007669"/>
    <property type="project" value="RHEA"/>
</dbReference>
<dbReference type="FunFam" id="1.10.1040.10:FF:000001">
    <property type="entry name" value="Glycerol-3-phosphate dehydrogenase [NAD(P)+]"/>
    <property type="match status" value="1"/>
</dbReference>
<keyword evidence="8 14" id="KW-0594">Phospholipid biosynthesis</keyword>
<dbReference type="PIRSF" id="PIRSF000114">
    <property type="entry name" value="Glycerol-3-P_dh"/>
    <property type="match status" value="1"/>
</dbReference>
<feature type="binding site" evidence="14">
    <location>
        <position position="30"/>
    </location>
    <ligand>
        <name>NADPH</name>
        <dbReference type="ChEBI" id="CHEBI:57783"/>
    </ligand>
</feature>
<dbReference type="NCBIfam" id="NF000940">
    <property type="entry name" value="PRK00094.1-2"/>
    <property type="match status" value="1"/>
</dbReference>
<dbReference type="InterPro" id="IPR011128">
    <property type="entry name" value="G3P_DH_NAD-dep_N"/>
</dbReference>
<dbReference type="GO" id="GO:0046168">
    <property type="term" value="P:glycerol-3-phosphate catabolic process"/>
    <property type="evidence" value="ECO:0007669"/>
    <property type="project" value="InterPro"/>
</dbReference>
<dbReference type="PANTHER" id="PTHR11728:SF1">
    <property type="entry name" value="GLYCEROL-3-PHOSPHATE DEHYDROGENASE [NAD(+)] 2, CHLOROPLASTIC"/>
    <property type="match status" value="1"/>
</dbReference>
<dbReference type="InterPro" id="IPR036291">
    <property type="entry name" value="NAD(P)-bd_dom_sf"/>
</dbReference>
<feature type="binding site" evidence="14">
    <location>
        <position position="269"/>
    </location>
    <ligand>
        <name>sn-glycerol 3-phosphate</name>
        <dbReference type="ChEBI" id="CHEBI:57597"/>
    </ligand>
</feature>
<feature type="binding site" evidence="16">
    <location>
        <position position="124"/>
    </location>
    <ligand>
        <name>substrate</name>
    </ligand>
</feature>
<keyword evidence="2 14" id="KW-0444">Lipid biosynthesis</keyword>
<dbReference type="InterPro" id="IPR006109">
    <property type="entry name" value="G3P_DH_NAD-dep_C"/>
</dbReference>
<dbReference type="PANTHER" id="PTHR11728">
    <property type="entry name" value="GLYCEROL-3-PHOSPHATE DEHYDROGENASE"/>
    <property type="match status" value="1"/>
</dbReference>
<evidence type="ECO:0000256" key="3">
    <source>
        <dbReference type="ARBA" id="ARBA00022741"/>
    </source>
</evidence>
<comment type="subcellular location">
    <subcellularLocation>
        <location evidence="14">Cytoplasm</location>
    </subcellularLocation>
</comment>
<dbReference type="Gene3D" id="3.40.50.720">
    <property type="entry name" value="NAD(P)-binding Rossmann-like Domain"/>
    <property type="match status" value="1"/>
</dbReference>
<dbReference type="UniPathway" id="UPA00940"/>
<evidence type="ECO:0000256" key="17">
    <source>
        <dbReference type="PIRSR" id="PIRSR000114-3"/>
    </source>
</evidence>
<evidence type="ECO:0000256" key="12">
    <source>
        <dbReference type="ARBA" id="ARBA00069372"/>
    </source>
</evidence>
<organism evidence="21 22">
    <name type="scientific">Aliiruegeria lutimaris</name>
    <dbReference type="NCBI Taxonomy" id="571298"/>
    <lineage>
        <taxon>Bacteria</taxon>
        <taxon>Pseudomonadati</taxon>
        <taxon>Pseudomonadota</taxon>
        <taxon>Alphaproteobacteria</taxon>
        <taxon>Rhodobacterales</taxon>
        <taxon>Roseobacteraceae</taxon>
        <taxon>Aliiruegeria</taxon>
    </lineage>
</organism>
<feature type="binding site" evidence="14">
    <location>
        <position position="304"/>
    </location>
    <ligand>
        <name>NADPH</name>
        <dbReference type="ChEBI" id="CHEBI:57783"/>
    </ligand>
</feature>
<feature type="binding site" evidence="14">
    <location>
        <position position="154"/>
    </location>
    <ligand>
        <name>sn-glycerol 3-phosphate</name>
        <dbReference type="ChEBI" id="CHEBI:57597"/>
    </ligand>
</feature>
<accession>A0A1G9HRW8</accession>
<feature type="binding site" evidence="17">
    <location>
        <position position="156"/>
    </location>
    <ligand>
        <name>NAD(+)</name>
        <dbReference type="ChEBI" id="CHEBI:57540"/>
    </ligand>
</feature>
<dbReference type="SUPFAM" id="SSF48179">
    <property type="entry name" value="6-phosphogluconate dehydrogenase C-terminal domain-like"/>
    <property type="match status" value="1"/>
</dbReference>
<keyword evidence="7 14" id="KW-0443">Lipid metabolism</keyword>
<feature type="binding site" evidence="14">
    <location>
        <position position="279"/>
    </location>
    <ligand>
        <name>sn-glycerol 3-phosphate</name>
        <dbReference type="ChEBI" id="CHEBI:57597"/>
    </ligand>
</feature>
<feature type="domain" description="Glycerol-3-phosphate dehydrogenase NAD-dependent N-terminal" evidence="19">
    <location>
        <begin position="22"/>
        <end position="171"/>
    </location>
</feature>
<dbReference type="Proteomes" id="UP000199382">
    <property type="component" value="Unassembled WGS sequence"/>
</dbReference>
<dbReference type="GO" id="GO:0006650">
    <property type="term" value="P:glycerophospholipid metabolic process"/>
    <property type="evidence" value="ECO:0007669"/>
    <property type="project" value="UniProtKB-UniRule"/>
</dbReference>
<evidence type="ECO:0000256" key="1">
    <source>
        <dbReference type="ARBA" id="ARBA00011009"/>
    </source>
</evidence>
<feature type="binding site" evidence="14">
    <location>
        <position position="216"/>
    </location>
    <ligand>
        <name>sn-glycerol 3-phosphate</name>
        <dbReference type="ChEBI" id="CHEBI:57597"/>
    </ligand>
</feature>
<dbReference type="GO" id="GO:0141152">
    <property type="term" value="F:glycerol-3-phosphate dehydrogenase (NAD+) activity"/>
    <property type="evidence" value="ECO:0007669"/>
    <property type="project" value="RHEA"/>
</dbReference>
<feature type="binding site" evidence="14">
    <location>
        <position position="152"/>
    </location>
    <ligand>
        <name>sn-glycerol 3-phosphate</name>
        <dbReference type="ChEBI" id="CHEBI:57597"/>
    </ligand>
</feature>
<comment type="caution">
    <text evidence="14">Lacks conserved residue(s) required for the propagation of feature annotation.</text>
</comment>
<feature type="binding site" evidence="14">
    <location>
        <position position="124"/>
    </location>
    <ligand>
        <name>NADPH</name>
        <dbReference type="ChEBI" id="CHEBI:57783"/>
    </ligand>
</feature>
<dbReference type="InterPro" id="IPR013328">
    <property type="entry name" value="6PGD_dom2"/>
</dbReference>
<evidence type="ECO:0000256" key="18">
    <source>
        <dbReference type="RuleBase" id="RU000437"/>
    </source>
</evidence>
<feature type="binding site" evidence="14">
    <location>
        <position position="156"/>
    </location>
    <ligand>
        <name>NADPH</name>
        <dbReference type="ChEBI" id="CHEBI:57783"/>
    </ligand>
</feature>
<dbReference type="PROSITE" id="PS00957">
    <property type="entry name" value="NAD_G3PDH"/>
    <property type="match status" value="1"/>
</dbReference>
<sequence>MPEQVATNRPVNAPVAKPFSSVAVIGAGAWGTALAAIARKAGREVRLWGRNSEDIATISKTGRNLRYLPGIDLPPGIAATSDMGEALDGAESVLVVTPSVTLREICRQMAPYTAPDAPLVLCAKGIETGSGKLLSEVVGEELPGHQIGALSGPTFARETALNYPTAVTLAFPFAQAHRREPHAAPASRMALSLGSANFRPYISDDLVGVEVAGAVKNVVAIACGMMTGAGYAENTRAALITWGIDEMKSLAEVLGGRRETIAGLSGIGDLTLTCSSTTSRNMSFGVQLGRGIDRQNVFNGNSVVVEGEINAISVIDLADRIGLEMPVCRAVYRILHQGAGLRETFAALWARPLTGESKVLNLALEHPAAG</sequence>
<evidence type="ECO:0000256" key="4">
    <source>
        <dbReference type="ARBA" id="ARBA00022857"/>
    </source>
</evidence>
<feature type="active site" description="Proton acceptor" evidence="14 15">
    <location>
        <position position="216"/>
    </location>
</feature>
<dbReference type="Gene3D" id="1.10.1040.10">
    <property type="entry name" value="N-(1-d-carboxylethyl)-l-norvaline Dehydrogenase, domain 2"/>
    <property type="match status" value="1"/>
</dbReference>
<evidence type="ECO:0000259" key="20">
    <source>
        <dbReference type="Pfam" id="PF07479"/>
    </source>
</evidence>
<feature type="binding site" evidence="16">
    <location>
        <begin position="280"/>
        <end position="281"/>
    </location>
    <ligand>
        <name>substrate</name>
    </ligand>
</feature>
<dbReference type="InterPro" id="IPR006168">
    <property type="entry name" value="G3P_DH_NAD-dep"/>
</dbReference>
<dbReference type="GO" id="GO:0008654">
    <property type="term" value="P:phospholipid biosynthetic process"/>
    <property type="evidence" value="ECO:0007669"/>
    <property type="project" value="UniProtKB-KW"/>
</dbReference>
<evidence type="ECO:0000256" key="7">
    <source>
        <dbReference type="ARBA" id="ARBA00023098"/>
    </source>
</evidence>
<dbReference type="PRINTS" id="PR00077">
    <property type="entry name" value="GPDHDRGNASE"/>
</dbReference>
<comment type="pathway">
    <text evidence="14">Membrane lipid metabolism; glycerophospholipid metabolism.</text>
</comment>
<feature type="binding site" evidence="17">
    <location>
        <position position="280"/>
    </location>
    <ligand>
        <name>NAD(+)</name>
        <dbReference type="ChEBI" id="CHEBI:57540"/>
    </ligand>
</feature>
<evidence type="ECO:0000256" key="8">
    <source>
        <dbReference type="ARBA" id="ARBA00023209"/>
    </source>
</evidence>
<dbReference type="OrthoDB" id="9812273at2"/>
<evidence type="ECO:0000256" key="16">
    <source>
        <dbReference type="PIRSR" id="PIRSR000114-2"/>
    </source>
</evidence>
<gene>
    <name evidence="14" type="primary">gpsA</name>
    <name evidence="21" type="ORF">SAMN04488026_10707</name>
</gene>
<feature type="binding site" evidence="14">
    <location>
        <position position="280"/>
    </location>
    <ligand>
        <name>sn-glycerol 3-phosphate</name>
        <dbReference type="ChEBI" id="CHEBI:57597"/>
    </ligand>
</feature>
<feature type="binding site" evidence="14">
    <location>
        <position position="67"/>
    </location>
    <ligand>
        <name>NADPH</name>
        <dbReference type="ChEBI" id="CHEBI:57783"/>
    </ligand>
</feature>
<evidence type="ECO:0000256" key="6">
    <source>
        <dbReference type="ARBA" id="ARBA00023027"/>
    </source>
</evidence>
<dbReference type="InterPro" id="IPR008927">
    <property type="entry name" value="6-PGluconate_DH-like_C_sf"/>
</dbReference>
<dbReference type="GO" id="GO:0046167">
    <property type="term" value="P:glycerol-3-phosphate biosynthetic process"/>
    <property type="evidence" value="ECO:0007669"/>
    <property type="project" value="UniProtKB-UniRule"/>
</dbReference>
<evidence type="ECO:0000313" key="22">
    <source>
        <dbReference type="Proteomes" id="UP000199382"/>
    </source>
</evidence>
<evidence type="ECO:0000256" key="14">
    <source>
        <dbReference type="HAMAP-Rule" id="MF_00394"/>
    </source>
</evidence>